<feature type="transmembrane region" description="Helical" evidence="11">
    <location>
        <begin position="109"/>
        <end position="131"/>
    </location>
</feature>
<dbReference type="PIRSF" id="PIRSF017385">
    <property type="entry name" value="CtaF"/>
    <property type="match status" value="1"/>
</dbReference>
<keyword evidence="7 11" id="KW-1133">Transmembrane helix</keyword>
<dbReference type="InterPro" id="IPR021050">
    <property type="entry name" value="Cyt_c_oxidase_su4_actinobac"/>
</dbReference>
<name>A0A5Q2FBE8_9ACTN</name>
<comment type="similarity">
    <text evidence="3 10">Belongs to the cytochrome c oxidase bacterial subunit CtaF family.</text>
</comment>
<keyword evidence="5 11" id="KW-0812">Transmembrane</keyword>
<evidence type="ECO:0000256" key="2">
    <source>
        <dbReference type="ARBA" id="ARBA00004651"/>
    </source>
</evidence>
<feature type="transmembrane region" description="Helical" evidence="11">
    <location>
        <begin position="78"/>
        <end position="103"/>
    </location>
</feature>
<evidence type="ECO:0000256" key="5">
    <source>
        <dbReference type="ARBA" id="ARBA00022692"/>
    </source>
</evidence>
<evidence type="ECO:0000256" key="7">
    <source>
        <dbReference type="ARBA" id="ARBA00022989"/>
    </source>
</evidence>
<evidence type="ECO:0000256" key="11">
    <source>
        <dbReference type="SAM" id="Phobius"/>
    </source>
</evidence>
<dbReference type="EC" id="7.1.1.9" evidence="10"/>
<evidence type="ECO:0000256" key="9">
    <source>
        <dbReference type="ARBA" id="ARBA00047816"/>
    </source>
</evidence>
<comment type="subunit">
    <text evidence="10">Associates with subunits I, II and III to form cytochrome c oxidase.</text>
</comment>
<dbReference type="GO" id="GO:0004129">
    <property type="term" value="F:cytochrome-c oxidase activity"/>
    <property type="evidence" value="ECO:0007669"/>
    <property type="project" value="UniProtKB-EC"/>
</dbReference>
<keyword evidence="4 10" id="KW-1003">Cell membrane</keyword>
<dbReference type="Pfam" id="PF12270">
    <property type="entry name" value="Cyt_c_ox_IV"/>
    <property type="match status" value="1"/>
</dbReference>
<sequence>MKAEQWLFWALAIYLGLMSPVYAFSTWKTQGEVEIIGTVVLILTFLFLVMIGAFIALTGRRMDARPEDRLDATVADGAGPVGFFAPASIWPFWCALVVAMMFLGWIFGYWMTIIGVGIGVWAVAGWSLQFYRGDYAH</sequence>
<reference evidence="12 13" key="1">
    <citation type="submission" date="2019-10" db="EMBL/GenBank/DDBJ databases">
        <title>Genomic analysis of Raineyella sp. CBA3103.</title>
        <authorList>
            <person name="Roh S.W."/>
        </authorList>
    </citation>
    <scope>NUCLEOTIDE SEQUENCE [LARGE SCALE GENOMIC DNA]</scope>
    <source>
        <strain evidence="12 13">CBA3103</strain>
    </source>
</reference>
<dbReference type="GO" id="GO:0022900">
    <property type="term" value="P:electron transport chain"/>
    <property type="evidence" value="ECO:0007669"/>
    <property type="project" value="InterPro"/>
</dbReference>
<comment type="catalytic activity">
    <reaction evidence="9 10">
        <text>4 Fe(II)-[cytochrome c] + O2 + 8 H(+)(in) = 4 Fe(III)-[cytochrome c] + 2 H2O + 4 H(+)(out)</text>
        <dbReference type="Rhea" id="RHEA:11436"/>
        <dbReference type="Rhea" id="RHEA-COMP:10350"/>
        <dbReference type="Rhea" id="RHEA-COMP:14399"/>
        <dbReference type="ChEBI" id="CHEBI:15377"/>
        <dbReference type="ChEBI" id="CHEBI:15378"/>
        <dbReference type="ChEBI" id="CHEBI:15379"/>
        <dbReference type="ChEBI" id="CHEBI:29033"/>
        <dbReference type="ChEBI" id="CHEBI:29034"/>
        <dbReference type="EC" id="7.1.1.9"/>
    </reaction>
</comment>
<feature type="transmembrane region" description="Helical" evidence="11">
    <location>
        <begin position="33"/>
        <end position="57"/>
    </location>
</feature>
<evidence type="ECO:0000313" key="13">
    <source>
        <dbReference type="Proteomes" id="UP000386847"/>
    </source>
</evidence>
<comment type="subcellular location">
    <subcellularLocation>
        <location evidence="2">Cell membrane</location>
        <topology evidence="2">Multi-pass membrane protein</topology>
    </subcellularLocation>
</comment>
<evidence type="ECO:0000313" key="12">
    <source>
        <dbReference type="EMBL" id="QGF24202.1"/>
    </source>
</evidence>
<evidence type="ECO:0000256" key="6">
    <source>
        <dbReference type="ARBA" id="ARBA00022967"/>
    </source>
</evidence>
<evidence type="ECO:0000256" key="1">
    <source>
        <dbReference type="ARBA" id="ARBA00002536"/>
    </source>
</evidence>
<keyword evidence="8 10" id="KW-0472">Membrane</keyword>
<accession>A0A5Q2FBE8</accession>
<gene>
    <name evidence="12" type="ORF">Rai3103_11550</name>
</gene>
<organism evidence="12 13">
    <name type="scientific">Raineyella fluvialis</name>
    <dbReference type="NCBI Taxonomy" id="2662261"/>
    <lineage>
        <taxon>Bacteria</taxon>
        <taxon>Bacillati</taxon>
        <taxon>Actinomycetota</taxon>
        <taxon>Actinomycetes</taxon>
        <taxon>Propionibacteriales</taxon>
        <taxon>Propionibacteriaceae</taxon>
        <taxon>Raineyella</taxon>
    </lineage>
</organism>
<evidence type="ECO:0000256" key="3">
    <source>
        <dbReference type="ARBA" id="ARBA00006870"/>
    </source>
</evidence>
<evidence type="ECO:0000256" key="4">
    <source>
        <dbReference type="ARBA" id="ARBA00022475"/>
    </source>
</evidence>
<keyword evidence="6 10" id="KW-1278">Translocase</keyword>
<protein>
    <recommendedName>
        <fullName evidence="10">Cytochrome c oxidase polypeptide 4</fullName>
        <ecNumber evidence="10">7.1.1.9</ecNumber>
    </recommendedName>
    <alternativeName>
        <fullName evidence="10">Cytochrome aa3 subunit 4</fullName>
    </alternativeName>
    <alternativeName>
        <fullName evidence="10">Cytochrome c oxidase polypeptide IV</fullName>
    </alternativeName>
</protein>
<dbReference type="RefSeq" id="WP_153572731.1">
    <property type="nucleotide sequence ID" value="NZ_CP045725.1"/>
</dbReference>
<evidence type="ECO:0000256" key="8">
    <source>
        <dbReference type="ARBA" id="ARBA00023136"/>
    </source>
</evidence>
<dbReference type="EMBL" id="CP045725">
    <property type="protein sequence ID" value="QGF24202.1"/>
    <property type="molecule type" value="Genomic_DNA"/>
</dbReference>
<dbReference type="AlphaFoldDB" id="A0A5Q2FBE8"/>
<dbReference type="Proteomes" id="UP000386847">
    <property type="component" value="Chromosome"/>
</dbReference>
<dbReference type="KEGG" id="rain:Rai3103_11550"/>
<keyword evidence="13" id="KW-1185">Reference proteome</keyword>
<proteinExistence type="inferred from homology"/>
<comment type="function">
    <text evidence="1 10">Part of cytochrome c oxidase, its function is unknown.</text>
</comment>
<dbReference type="GO" id="GO:0005886">
    <property type="term" value="C:plasma membrane"/>
    <property type="evidence" value="ECO:0007669"/>
    <property type="project" value="UniProtKB-SubCell"/>
</dbReference>
<evidence type="ECO:0000256" key="10">
    <source>
        <dbReference type="PIRNR" id="PIRNR017385"/>
    </source>
</evidence>